<comment type="caution">
    <text evidence="2">The sequence shown here is derived from an EMBL/GenBank/DDBJ whole genome shotgun (WGS) entry which is preliminary data.</text>
</comment>
<accession>A0A6A3AU87</accession>
<protein>
    <submittedName>
        <fullName evidence="2">Uncharacterized protein</fullName>
    </submittedName>
</protein>
<evidence type="ECO:0000256" key="1">
    <source>
        <dbReference type="SAM" id="MobiDB-lite"/>
    </source>
</evidence>
<evidence type="ECO:0000313" key="2">
    <source>
        <dbReference type="EMBL" id="KAE8706967.1"/>
    </source>
</evidence>
<dbReference type="PANTHER" id="PTHR31923">
    <property type="entry name" value="BSD DOMAIN-CONTAINING PROTEIN"/>
    <property type="match status" value="1"/>
</dbReference>
<gene>
    <name evidence="2" type="ORF">F3Y22_tig00110387pilonHSYRG00429</name>
</gene>
<dbReference type="Proteomes" id="UP000436088">
    <property type="component" value="Unassembled WGS sequence"/>
</dbReference>
<reference evidence="2" key="1">
    <citation type="submission" date="2019-09" db="EMBL/GenBank/DDBJ databases">
        <title>Draft genome information of white flower Hibiscus syriacus.</title>
        <authorList>
            <person name="Kim Y.-M."/>
        </authorList>
    </citation>
    <scope>NUCLEOTIDE SEQUENCE [LARGE SCALE GENOMIC DNA]</scope>
    <source>
        <strain evidence="2">YM2019G1</strain>
    </source>
</reference>
<keyword evidence="3" id="KW-1185">Reference proteome</keyword>
<feature type="region of interest" description="Disordered" evidence="1">
    <location>
        <begin position="261"/>
        <end position="306"/>
    </location>
</feature>
<name>A0A6A3AU87_HIBSY</name>
<dbReference type="EMBL" id="VEPZ02000966">
    <property type="protein sequence ID" value="KAE8706967.1"/>
    <property type="molecule type" value="Genomic_DNA"/>
</dbReference>
<organism evidence="2 3">
    <name type="scientific">Hibiscus syriacus</name>
    <name type="common">Rose of Sharon</name>
    <dbReference type="NCBI Taxonomy" id="106335"/>
    <lineage>
        <taxon>Eukaryota</taxon>
        <taxon>Viridiplantae</taxon>
        <taxon>Streptophyta</taxon>
        <taxon>Embryophyta</taxon>
        <taxon>Tracheophyta</taxon>
        <taxon>Spermatophyta</taxon>
        <taxon>Magnoliopsida</taxon>
        <taxon>eudicotyledons</taxon>
        <taxon>Gunneridae</taxon>
        <taxon>Pentapetalae</taxon>
        <taxon>rosids</taxon>
        <taxon>malvids</taxon>
        <taxon>Malvales</taxon>
        <taxon>Malvaceae</taxon>
        <taxon>Malvoideae</taxon>
        <taxon>Hibiscus</taxon>
    </lineage>
</organism>
<proteinExistence type="predicted"/>
<feature type="compositionally biased region" description="Low complexity" evidence="1">
    <location>
        <begin position="263"/>
        <end position="306"/>
    </location>
</feature>
<dbReference type="PANTHER" id="PTHR31923:SF3">
    <property type="entry name" value="BSD DOMAIN-CONTAINING PROTEIN"/>
    <property type="match status" value="1"/>
</dbReference>
<evidence type="ECO:0000313" key="3">
    <source>
        <dbReference type="Proteomes" id="UP000436088"/>
    </source>
</evidence>
<sequence length="306" mass="33533">MSTLRICSDDGSNYRWEAISPVSPSKLDDDSKGTPIAPYPSMADLLLEGSSKQIENDDRGVDKYPMNITEFGNSMALKESSIAKAISILNEDDVASTVTPSGGSLFVSTEALKRARSLLGEQEVTPSTFLCSVSGNIKNYKNSDQPQPTEEEETDEFLGVTQQLIDYVKSFTLDTFKNFAIQDNGSIETQTSYNVRMDLSDWQQRHAVLVHSKVKARLSILENHGEPTHIILGETCLVVWSILTLHKQGHFDSLQLGCKGSRESSSVSRESSSISRESSSGSRESSSGSRERSSGSIERSNISAEM</sequence>
<dbReference type="AlphaFoldDB" id="A0A6A3AU87"/>